<keyword evidence="2" id="KW-1133">Transmembrane helix</keyword>
<dbReference type="PANTHER" id="PTHR12770">
    <property type="entry name" value="RUS1 FAMILY PROTEIN C16ORF58"/>
    <property type="match status" value="1"/>
</dbReference>
<keyword evidence="2" id="KW-0472">Membrane</keyword>
<feature type="transmembrane region" description="Helical" evidence="2">
    <location>
        <begin position="169"/>
        <end position="187"/>
    </location>
</feature>
<dbReference type="InterPro" id="IPR054549">
    <property type="entry name" value="UVB_sens_RUS_dom"/>
</dbReference>
<dbReference type="OrthoDB" id="364779at2759"/>
<feature type="transmembrane region" description="Helical" evidence="2">
    <location>
        <begin position="50"/>
        <end position="71"/>
    </location>
</feature>
<evidence type="ECO:0000313" key="5">
    <source>
        <dbReference type="Proteomes" id="UP000054408"/>
    </source>
</evidence>
<feature type="domain" description="Protein root UVB sensitive/RUS" evidence="3">
    <location>
        <begin position="9"/>
        <end position="235"/>
    </location>
</feature>
<dbReference type="InterPro" id="IPR006968">
    <property type="entry name" value="RUS_fam"/>
</dbReference>
<organism evidence="4 5">
    <name type="scientific">Thecamonas trahens ATCC 50062</name>
    <dbReference type="NCBI Taxonomy" id="461836"/>
    <lineage>
        <taxon>Eukaryota</taxon>
        <taxon>Apusozoa</taxon>
        <taxon>Apusomonadida</taxon>
        <taxon>Apusomonadidae</taxon>
        <taxon>Thecamonas</taxon>
    </lineage>
</organism>
<accession>A0A0L0D9L4</accession>
<evidence type="ECO:0000313" key="4">
    <source>
        <dbReference type="EMBL" id="KNC48935.1"/>
    </source>
</evidence>
<protein>
    <recommendedName>
        <fullName evidence="3">Protein root UVB sensitive/RUS domain-containing protein</fullName>
    </recommendedName>
</protein>
<dbReference type="RefSeq" id="XP_013758352.1">
    <property type="nucleotide sequence ID" value="XM_013902898.1"/>
</dbReference>
<reference evidence="4 5" key="1">
    <citation type="submission" date="2010-05" db="EMBL/GenBank/DDBJ databases">
        <title>The Genome Sequence of Thecamonas trahens ATCC 50062.</title>
        <authorList>
            <consortium name="The Broad Institute Genome Sequencing Platform"/>
            <person name="Russ C."/>
            <person name="Cuomo C."/>
            <person name="Shea T."/>
            <person name="Young S.K."/>
            <person name="Zeng Q."/>
            <person name="Koehrsen M."/>
            <person name="Haas B."/>
            <person name="Borodovsky M."/>
            <person name="Guigo R."/>
            <person name="Alvarado L."/>
            <person name="Berlin A."/>
            <person name="Bochicchio J."/>
            <person name="Borenstein D."/>
            <person name="Chapman S."/>
            <person name="Chen Z."/>
            <person name="Freedman E."/>
            <person name="Gellesch M."/>
            <person name="Goldberg J."/>
            <person name="Griggs A."/>
            <person name="Gujja S."/>
            <person name="Heilman E."/>
            <person name="Heiman D."/>
            <person name="Hepburn T."/>
            <person name="Howarth C."/>
            <person name="Jen D."/>
            <person name="Larson L."/>
            <person name="Mehta T."/>
            <person name="Park D."/>
            <person name="Pearson M."/>
            <person name="Roberts A."/>
            <person name="Saif S."/>
            <person name="Shenoy N."/>
            <person name="Sisk P."/>
            <person name="Stolte C."/>
            <person name="Sykes S."/>
            <person name="Thomson T."/>
            <person name="Walk T."/>
            <person name="White J."/>
            <person name="Yandava C."/>
            <person name="Burger G."/>
            <person name="Gray M.W."/>
            <person name="Holland P.W.H."/>
            <person name="King N."/>
            <person name="Lang F.B.F."/>
            <person name="Roger A.J."/>
            <person name="Ruiz-Trillo I."/>
            <person name="Lander E."/>
            <person name="Nusbaum C."/>
        </authorList>
    </citation>
    <scope>NUCLEOTIDE SEQUENCE [LARGE SCALE GENOMIC DNA]</scope>
    <source>
        <strain evidence="4 5">ATCC 50062</strain>
    </source>
</reference>
<dbReference type="AlphaFoldDB" id="A0A0L0D9L4"/>
<keyword evidence="5" id="KW-1185">Reference proteome</keyword>
<dbReference type="EMBL" id="GL349452">
    <property type="protein sequence ID" value="KNC48935.1"/>
    <property type="molecule type" value="Genomic_DNA"/>
</dbReference>
<dbReference type="eggNOG" id="KOG4249">
    <property type="taxonomic scope" value="Eukaryota"/>
</dbReference>
<evidence type="ECO:0000259" key="3">
    <source>
        <dbReference type="Pfam" id="PF04884"/>
    </source>
</evidence>
<dbReference type="PANTHER" id="PTHR12770:SF22">
    <property type="entry name" value="PROTEIN ROOT UVB SENSITIVE 1, CHLOROPLASTIC"/>
    <property type="match status" value="1"/>
</dbReference>
<evidence type="ECO:0000256" key="1">
    <source>
        <dbReference type="ARBA" id="ARBA00007558"/>
    </source>
</evidence>
<dbReference type="Proteomes" id="UP000054408">
    <property type="component" value="Unassembled WGS sequence"/>
</dbReference>
<name>A0A0L0D9L4_THETB</name>
<keyword evidence="2" id="KW-0812">Transmembrane</keyword>
<evidence type="ECO:0000256" key="2">
    <source>
        <dbReference type="SAM" id="Phobius"/>
    </source>
</evidence>
<proteinExistence type="inferred from homology"/>
<dbReference type="Pfam" id="PF04884">
    <property type="entry name" value="UVB_sens_prot"/>
    <property type="match status" value="1"/>
</dbReference>
<dbReference type="GeneID" id="25564214"/>
<feature type="transmembrane region" description="Helical" evidence="2">
    <location>
        <begin position="12"/>
        <end position="30"/>
    </location>
</feature>
<gene>
    <name evidence="4" type="ORF">AMSG_04680</name>
</gene>
<dbReference type="OMA" id="VAVQWII"/>
<comment type="similarity">
    <text evidence="1">Belongs to the RUS1 family.</text>
</comment>
<sequence length="383" mass="39818">MTRIGAHGREVLLPRGFPASVGAGYIPYSAWHAVHLVAGTMTGVLSMQGLLFAVGLGAGAIPLAGALNFVLKDGIGQLGGVLYAAFSSRSFDAQPKYHRYSSTLLLQLSTGLEVLAPLVPALFLPLASVANIGKNVAYLATGASRAQLNRAFAISENLGDVTGKATSQAISASLIGTGLGVALSSAIGSDATWVAFSAFLPLSALTVYAAARSSAHAVLTTFDQQRADLAFEPLLVASPAASPSLAAIAAPAAVAARESFLSRYRGDTGIDIDPALTHSDWNEIQAQPSSLDVFDAHKYIVHPRPDGSVALWFDVDATAPQVLRGYLHARALRASATALVERLRTWSDSEFTAALAAAGWDVDHQYVSGAEGARLRIDGQPAS</sequence>